<feature type="region of interest" description="Disordered" evidence="1">
    <location>
        <begin position="1"/>
        <end position="22"/>
    </location>
</feature>
<evidence type="ECO:0000313" key="3">
    <source>
        <dbReference type="Proteomes" id="UP001611450"/>
    </source>
</evidence>
<keyword evidence="3" id="KW-1185">Reference proteome</keyword>
<dbReference type="Proteomes" id="UP001611450">
    <property type="component" value="Unassembled WGS sequence"/>
</dbReference>
<protein>
    <submittedName>
        <fullName evidence="2">Uncharacterized protein</fullName>
    </submittedName>
</protein>
<reference evidence="2 3" key="1">
    <citation type="submission" date="2024-10" db="EMBL/GenBank/DDBJ databases">
        <title>The Natural Products Discovery Center: Release of the First 8490 Sequenced Strains for Exploring Actinobacteria Biosynthetic Diversity.</title>
        <authorList>
            <person name="Kalkreuter E."/>
            <person name="Kautsar S.A."/>
            <person name="Yang D."/>
            <person name="Bader C.D."/>
            <person name="Teijaro C.N."/>
            <person name="Fluegel L."/>
            <person name="Davis C.M."/>
            <person name="Simpson J.R."/>
            <person name="Lauterbach L."/>
            <person name="Steele A.D."/>
            <person name="Gui C."/>
            <person name="Meng S."/>
            <person name="Li G."/>
            <person name="Viehrig K."/>
            <person name="Ye F."/>
            <person name="Su P."/>
            <person name="Kiefer A.F."/>
            <person name="Nichols A."/>
            <person name="Cepeda A.J."/>
            <person name="Yan W."/>
            <person name="Fan B."/>
            <person name="Jiang Y."/>
            <person name="Adhikari A."/>
            <person name="Zheng C.-J."/>
            <person name="Schuster L."/>
            <person name="Cowan T.M."/>
            <person name="Smanski M.J."/>
            <person name="Chevrette M.G."/>
            <person name="De Carvalho L.P.S."/>
            <person name="Shen B."/>
        </authorList>
    </citation>
    <scope>NUCLEOTIDE SEQUENCE [LARGE SCALE GENOMIC DNA]</scope>
    <source>
        <strain evidence="2 3">NPDC019626</strain>
    </source>
</reference>
<evidence type="ECO:0000313" key="2">
    <source>
        <dbReference type="EMBL" id="MFI2324018.1"/>
    </source>
</evidence>
<gene>
    <name evidence="2" type="ORF">ACH47G_26360</name>
</gene>
<comment type="caution">
    <text evidence="2">The sequence shown here is derived from an EMBL/GenBank/DDBJ whole genome shotgun (WGS) entry which is preliminary data.</text>
</comment>
<sequence length="51" mass="5243">MAKKSSPGDGTHGKGVRGGRADAYDRTAAEGIQSNMVALAETVKSLQKAPK</sequence>
<dbReference type="GeneID" id="96239468"/>
<evidence type="ECO:0000256" key="1">
    <source>
        <dbReference type="SAM" id="MobiDB-lite"/>
    </source>
</evidence>
<proteinExistence type="predicted"/>
<accession>A0ABW7WM23</accession>
<dbReference type="EMBL" id="JBIRXV010000006">
    <property type="protein sequence ID" value="MFI2324018.1"/>
    <property type="molecule type" value="Genomic_DNA"/>
</dbReference>
<name>A0ABW7WM23_9NOCA</name>
<dbReference type="RefSeq" id="WP_157111988.1">
    <property type="nucleotide sequence ID" value="NZ_JADLRZ010000006.1"/>
</dbReference>
<organism evidence="2 3">
    <name type="scientific">Nocardia beijingensis</name>
    <dbReference type="NCBI Taxonomy" id="95162"/>
    <lineage>
        <taxon>Bacteria</taxon>
        <taxon>Bacillati</taxon>
        <taxon>Actinomycetota</taxon>
        <taxon>Actinomycetes</taxon>
        <taxon>Mycobacteriales</taxon>
        <taxon>Nocardiaceae</taxon>
        <taxon>Nocardia</taxon>
    </lineage>
</organism>